<gene>
    <name evidence="1" type="ORF">SAMN04488063_0733</name>
</gene>
<dbReference type="InterPro" id="IPR039065">
    <property type="entry name" value="AcoX-like"/>
</dbReference>
<dbReference type="STRING" id="553467.SAMN04488063_0733"/>
<dbReference type="PANTHER" id="PTHR40697">
    <property type="entry name" value="ACETOIN CATABOLISM PROTEIN X"/>
    <property type="match status" value="1"/>
</dbReference>
<dbReference type="Pfam" id="PF01513">
    <property type="entry name" value="NAD_kinase"/>
    <property type="match status" value="1"/>
</dbReference>
<dbReference type="PANTHER" id="PTHR40697:SF3">
    <property type="entry name" value="ACETOIN CATABOLISM PROTEIN X"/>
    <property type="match status" value="1"/>
</dbReference>
<protein>
    <submittedName>
        <fullName evidence="1">ATP-NAD kinase</fullName>
    </submittedName>
</protein>
<keyword evidence="2" id="KW-1185">Reference proteome</keyword>
<dbReference type="GO" id="GO:0006741">
    <property type="term" value="P:NADP+ biosynthetic process"/>
    <property type="evidence" value="ECO:0007669"/>
    <property type="project" value="InterPro"/>
</dbReference>
<dbReference type="GO" id="GO:0003951">
    <property type="term" value="F:NAD+ kinase activity"/>
    <property type="evidence" value="ECO:0007669"/>
    <property type="project" value="InterPro"/>
</dbReference>
<organism evidence="1 2">
    <name type="scientific">Halopelagius inordinatus</name>
    <dbReference type="NCBI Taxonomy" id="553467"/>
    <lineage>
        <taxon>Archaea</taxon>
        <taxon>Methanobacteriati</taxon>
        <taxon>Methanobacteriota</taxon>
        <taxon>Stenosarchaea group</taxon>
        <taxon>Halobacteria</taxon>
        <taxon>Halobacteriales</taxon>
        <taxon>Haloferacaceae</taxon>
    </lineage>
</organism>
<evidence type="ECO:0000313" key="1">
    <source>
        <dbReference type="EMBL" id="SFF90468.1"/>
    </source>
</evidence>
<dbReference type="RefSeq" id="WP_092888517.1">
    <property type="nucleotide sequence ID" value="NZ_FOOQ01000001.1"/>
</dbReference>
<sequence length="332" mass="33402">MTARVGLVVNPAAGRDIRRLTGGASVSNNYAKRRTAECVLAGVGVVDDAEVVVMPDTSGIADQVVASASDDVEAGLLGIEPTGGPRDTRLAAARFREVADAVVVLGGDGTNRDVGTNVGDVPVVSVSTGTNNVVPTAVDGTVAGMAAAVVADGAADADAVSYRHGTAVAQVDGRTKRETVTGLATVGVVDEAFVGTRALLDAGSLLGGVASRAAPGEIGISGAAGTVHRVEPDDPGGVGVRFAPAEEATRRVRAVTVPGVVSELGVDDCRRLDAGEPFLFEVETAVVSADGERELEVRDAEIAIRAVDDGPKVVDVDAALAAAAEAGFFVER</sequence>
<evidence type="ECO:0000313" key="2">
    <source>
        <dbReference type="Proteomes" id="UP000198876"/>
    </source>
</evidence>
<proteinExistence type="predicted"/>
<dbReference type="InterPro" id="IPR016064">
    <property type="entry name" value="NAD/diacylglycerol_kinase_sf"/>
</dbReference>
<dbReference type="OrthoDB" id="45424at2157"/>
<dbReference type="SUPFAM" id="SSF111331">
    <property type="entry name" value="NAD kinase/diacylglycerol kinase-like"/>
    <property type="match status" value="1"/>
</dbReference>
<dbReference type="Proteomes" id="UP000198876">
    <property type="component" value="Unassembled WGS sequence"/>
</dbReference>
<accession>A0A1I2MHI4</accession>
<dbReference type="InterPro" id="IPR002504">
    <property type="entry name" value="NADK"/>
</dbReference>
<reference evidence="2" key="1">
    <citation type="submission" date="2016-10" db="EMBL/GenBank/DDBJ databases">
        <authorList>
            <person name="Varghese N."/>
            <person name="Submissions S."/>
        </authorList>
    </citation>
    <scope>NUCLEOTIDE SEQUENCE [LARGE SCALE GENOMIC DNA]</scope>
    <source>
        <strain evidence="2">CGMCC 1.7739</strain>
    </source>
</reference>
<name>A0A1I2MHI4_9EURY</name>
<keyword evidence="1" id="KW-0418">Kinase</keyword>
<dbReference type="EMBL" id="FOOQ01000001">
    <property type="protein sequence ID" value="SFF90468.1"/>
    <property type="molecule type" value="Genomic_DNA"/>
</dbReference>
<dbReference type="AlphaFoldDB" id="A0A1I2MHI4"/>
<keyword evidence="1" id="KW-0808">Transferase</keyword>